<dbReference type="InterPro" id="IPR013783">
    <property type="entry name" value="Ig-like_fold"/>
</dbReference>
<evidence type="ECO:0000256" key="1">
    <source>
        <dbReference type="SAM" id="Phobius"/>
    </source>
</evidence>
<evidence type="ECO:0000313" key="2">
    <source>
        <dbReference type="EMBL" id="PIQ88903.1"/>
    </source>
</evidence>
<evidence type="ECO:0008006" key="4">
    <source>
        <dbReference type="Google" id="ProtNLM"/>
    </source>
</evidence>
<feature type="transmembrane region" description="Helical" evidence="1">
    <location>
        <begin position="343"/>
        <end position="365"/>
    </location>
</feature>
<sequence>MIREVSVWLLKYRVFLPCVFRAGLISAAISLSISASSLFAANVTTSLKDNVIDLGSINEGVKTTETFSIINNTSSPINASVEVLGCACLKVISPKEKVEIPPYASQEATFELDTTGLIGEESKFLYIYTSDAVDSLLRVEVKTHVAAQKQTFIDRFSDFSALAILSAGLIDGINPCAFTVMVFFVSFLAFTGYRRRDLIVVGILFILSVYITYMLIGLGFFKTIRSLESFVRFSHIFYRSIAVFAFVVGTLNIYDFWVYVKTKNPENVIIKLPFLIKRKIQSVIRQDFIKDKDSNRALVPVALASLSCGFLVSILELFCTGQLYLPAIAFIMKLPDLRARAMFYFLLYNFMFILPLICVFILAFYGFTSSFFERIARKHLAKVKLLTAVIFLGLGVLLLIFRG</sequence>
<proteinExistence type="predicted"/>
<organism evidence="2 3">
    <name type="scientific">Candidatus Ghiorseimicrobium undicola</name>
    <dbReference type="NCBI Taxonomy" id="1974746"/>
    <lineage>
        <taxon>Bacteria</taxon>
        <taxon>Pseudomonadati</taxon>
        <taxon>Candidatus Omnitrophota</taxon>
        <taxon>Candidatus Ghiorseimicrobium</taxon>
    </lineage>
</organism>
<dbReference type="Proteomes" id="UP000229641">
    <property type="component" value="Unassembled WGS sequence"/>
</dbReference>
<evidence type="ECO:0000313" key="3">
    <source>
        <dbReference type="Proteomes" id="UP000229641"/>
    </source>
</evidence>
<accession>A0A2H0LWV4</accession>
<feature type="transmembrane region" description="Helical" evidence="1">
    <location>
        <begin position="301"/>
        <end position="331"/>
    </location>
</feature>
<feature type="transmembrane region" description="Helical" evidence="1">
    <location>
        <begin position="236"/>
        <end position="254"/>
    </location>
</feature>
<name>A0A2H0LWV4_9BACT</name>
<comment type="caution">
    <text evidence="2">The sequence shown here is derived from an EMBL/GenBank/DDBJ whole genome shotgun (WGS) entry which is preliminary data.</text>
</comment>
<dbReference type="AlphaFoldDB" id="A0A2H0LWV4"/>
<keyword evidence="1" id="KW-0472">Membrane</keyword>
<feature type="transmembrane region" description="Helical" evidence="1">
    <location>
        <begin position="159"/>
        <end position="192"/>
    </location>
</feature>
<protein>
    <recommendedName>
        <fullName evidence="4">Cytochrome C biogenesis protein transmembrane domain-containing protein</fullName>
    </recommendedName>
</protein>
<feature type="transmembrane region" description="Helical" evidence="1">
    <location>
        <begin position="20"/>
        <end position="41"/>
    </location>
</feature>
<feature type="transmembrane region" description="Helical" evidence="1">
    <location>
        <begin position="198"/>
        <end position="224"/>
    </location>
</feature>
<dbReference type="Gene3D" id="2.60.40.10">
    <property type="entry name" value="Immunoglobulins"/>
    <property type="match status" value="1"/>
</dbReference>
<keyword evidence="1" id="KW-0812">Transmembrane</keyword>
<reference evidence="2 3" key="1">
    <citation type="submission" date="2017-09" db="EMBL/GenBank/DDBJ databases">
        <title>Depth-based differentiation of microbial function through sediment-hosted aquifers and enrichment of novel symbionts in the deep terrestrial subsurface.</title>
        <authorList>
            <person name="Probst A.J."/>
            <person name="Ladd B."/>
            <person name="Jarett J.K."/>
            <person name="Geller-Mcgrath D.E."/>
            <person name="Sieber C.M."/>
            <person name="Emerson J.B."/>
            <person name="Anantharaman K."/>
            <person name="Thomas B.C."/>
            <person name="Malmstrom R."/>
            <person name="Stieglmeier M."/>
            <person name="Klingl A."/>
            <person name="Woyke T."/>
            <person name="Ryan C.M."/>
            <person name="Banfield J.F."/>
        </authorList>
    </citation>
    <scope>NUCLEOTIDE SEQUENCE [LARGE SCALE GENOMIC DNA]</scope>
    <source>
        <strain evidence="2">CG11_big_fil_rev_8_21_14_0_20_42_13</strain>
    </source>
</reference>
<dbReference type="EMBL" id="PCWA01000084">
    <property type="protein sequence ID" value="PIQ88903.1"/>
    <property type="molecule type" value="Genomic_DNA"/>
</dbReference>
<feature type="transmembrane region" description="Helical" evidence="1">
    <location>
        <begin position="385"/>
        <end position="401"/>
    </location>
</feature>
<keyword evidence="1" id="KW-1133">Transmembrane helix</keyword>
<gene>
    <name evidence="2" type="ORF">COV72_06400</name>
</gene>